<dbReference type="InterPro" id="IPR003010">
    <property type="entry name" value="C-N_Hydrolase"/>
</dbReference>
<dbReference type="Pfam" id="PF00795">
    <property type="entry name" value="CN_hydrolase"/>
    <property type="match status" value="1"/>
</dbReference>
<dbReference type="SUPFAM" id="SSF56317">
    <property type="entry name" value="Carbon-nitrogen hydrolase"/>
    <property type="match status" value="1"/>
</dbReference>
<dbReference type="PROSITE" id="PS50263">
    <property type="entry name" value="CN_HYDROLASE"/>
    <property type="match status" value="1"/>
</dbReference>
<dbReference type="RefSeq" id="WP_013682530.1">
    <property type="nucleotide sequence ID" value="NC_015318.1"/>
</dbReference>
<dbReference type="KEGG" id="hmr:Hipma_1545"/>
<evidence type="ECO:0000313" key="3">
    <source>
        <dbReference type="Proteomes" id="UP000008139"/>
    </source>
</evidence>
<dbReference type="InParanoid" id="F2LU38"/>
<dbReference type="PANTHER" id="PTHR23088:SF27">
    <property type="entry name" value="DEAMINATED GLUTATHIONE AMIDASE"/>
    <property type="match status" value="1"/>
</dbReference>
<dbReference type="OrthoDB" id="9811121at2"/>
<reference evidence="3" key="2">
    <citation type="submission" date="2011-03" db="EMBL/GenBank/DDBJ databases">
        <title>The complete genome of Hippea maritima DSM 10411.</title>
        <authorList>
            <consortium name="US DOE Joint Genome Institute (JGI-PGF)"/>
            <person name="Lucas S."/>
            <person name="Copeland A."/>
            <person name="Lapidus A."/>
            <person name="Bruce D."/>
            <person name="Goodwin L."/>
            <person name="Pitluck S."/>
            <person name="Peters L."/>
            <person name="Kyrpides N."/>
            <person name="Mavromatis K."/>
            <person name="Pagani I."/>
            <person name="Ivanova N."/>
            <person name="Mikhailova N."/>
            <person name="Lu M."/>
            <person name="Detter J.C."/>
            <person name="Tapia R."/>
            <person name="Han C."/>
            <person name="Land M."/>
            <person name="Hauser L."/>
            <person name="Markowitz V."/>
            <person name="Cheng J.-F."/>
            <person name="Hugenholtz P."/>
            <person name="Woyke T."/>
            <person name="Wu D."/>
            <person name="Spring S."/>
            <person name="Schroeder M."/>
            <person name="Brambilla E."/>
            <person name="Klenk H.-P."/>
            <person name="Eisen J.A."/>
        </authorList>
    </citation>
    <scope>NUCLEOTIDE SEQUENCE [LARGE SCALE GENOMIC DNA]</scope>
    <source>
        <strain evidence="3">ATCC 700847 / DSM 10411 / MH2</strain>
    </source>
</reference>
<dbReference type="STRING" id="760142.Hipma_1545"/>
<dbReference type="eggNOG" id="COG0388">
    <property type="taxonomic scope" value="Bacteria"/>
</dbReference>
<name>F2LU38_HIPMA</name>
<dbReference type="Gene3D" id="3.60.110.10">
    <property type="entry name" value="Carbon-nitrogen hydrolase"/>
    <property type="match status" value="1"/>
</dbReference>
<keyword evidence="2" id="KW-0012">Acyltransferase</keyword>
<feature type="domain" description="CN hydrolase" evidence="1">
    <location>
        <begin position="1"/>
        <end position="236"/>
    </location>
</feature>
<proteinExistence type="predicted"/>
<dbReference type="Proteomes" id="UP000008139">
    <property type="component" value="Chromosome"/>
</dbReference>
<dbReference type="PANTHER" id="PTHR23088">
    <property type="entry name" value="NITRILASE-RELATED"/>
    <property type="match status" value="1"/>
</dbReference>
<accession>F2LU38</accession>
<dbReference type="HOGENOM" id="CLU_030130_3_1_7"/>
<dbReference type="FunCoup" id="F2LU38">
    <property type="interactions" value="59"/>
</dbReference>
<evidence type="ECO:0000259" key="1">
    <source>
        <dbReference type="PROSITE" id="PS50263"/>
    </source>
</evidence>
<evidence type="ECO:0000313" key="2">
    <source>
        <dbReference type="EMBL" id="AEA34501.1"/>
    </source>
</evidence>
<dbReference type="GO" id="GO:0016746">
    <property type="term" value="F:acyltransferase activity"/>
    <property type="evidence" value="ECO:0007669"/>
    <property type="project" value="UniProtKB-KW"/>
</dbReference>
<gene>
    <name evidence="2" type="ordered locus">Hipma_1545</name>
</gene>
<keyword evidence="3" id="KW-1185">Reference proteome</keyword>
<organism evidence="2 3">
    <name type="scientific">Hippea maritima (strain ATCC 700847 / DSM 10411 / MH2)</name>
    <dbReference type="NCBI Taxonomy" id="760142"/>
    <lineage>
        <taxon>Bacteria</taxon>
        <taxon>Pseudomonadati</taxon>
        <taxon>Campylobacterota</taxon>
        <taxon>Desulfurellia</taxon>
        <taxon>Desulfurellales</taxon>
        <taxon>Hippeaceae</taxon>
        <taxon>Hippea</taxon>
    </lineage>
</organism>
<sequence length="261" mass="29968">MKACITQFKIEAGNVDANFKKGISLIEQAKKEGCDLILLPEVWTTGFLFKKLKDLSKTTPEIIKELKRLSQNICICGTYVVDNPETDKVFNIFYAIKDGKVLLEYKKTMLFGLTGEDKYFNRGDFSQINTFTLNDIKIGVSVCYELRFPEFFRKSAFNGAYIHLHPAIWPKSRLNHWQTLTQARAIENQFFLLTSNGVGMSGKWELAGHSNIINGWGEFLKALNYDEGFVCEKLDINEVEQIRDQLTSLKDSINYLRTLYV</sequence>
<keyword evidence="2" id="KW-0449">Lipoprotein</keyword>
<reference evidence="2 3" key="1">
    <citation type="journal article" date="2011" name="Stand. Genomic Sci.">
        <title>Complete genome sequence of the thermophilic sulfur-reducer Hippea maritima type strain (MH(2)).</title>
        <authorList>
            <person name="Huntemann M."/>
            <person name="Lu M."/>
            <person name="Nolan M."/>
            <person name="Lapidus A."/>
            <person name="Lucas S."/>
            <person name="Hammon N."/>
            <person name="Deshpande S."/>
            <person name="Cheng J.F."/>
            <person name="Tapia R."/>
            <person name="Han C."/>
            <person name="Goodwin L."/>
            <person name="Pitluck S."/>
            <person name="Liolios K."/>
            <person name="Pagani I."/>
            <person name="Ivanova N."/>
            <person name="Ovchinikova G."/>
            <person name="Pati A."/>
            <person name="Chen A."/>
            <person name="Palaniappan K."/>
            <person name="Land M."/>
            <person name="Hauser L."/>
            <person name="Jeffries C.D."/>
            <person name="Detter J.C."/>
            <person name="Brambilla E.M."/>
            <person name="Rohde M."/>
            <person name="Spring S."/>
            <person name="Goker M."/>
            <person name="Woyke T."/>
            <person name="Bristow J."/>
            <person name="Eisen J.A."/>
            <person name="Markowitz V."/>
            <person name="Hugenholtz P."/>
            <person name="Kyrpides N.C."/>
            <person name="Klenk H.P."/>
            <person name="Mavromatis K."/>
        </authorList>
    </citation>
    <scope>NUCLEOTIDE SEQUENCE [LARGE SCALE GENOMIC DNA]</scope>
    <source>
        <strain evidence="3">ATCC 700847 / DSM 10411 / MH2</strain>
    </source>
</reference>
<protein>
    <submittedName>
        <fullName evidence="2">Nitrilase/cyanide hydratase and apolipoprotein N-acyltransferase</fullName>
    </submittedName>
</protein>
<keyword evidence="2" id="KW-0808">Transferase</keyword>
<dbReference type="InterPro" id="IPR036526">
    <property type="entry name" value="C-N_Hydrolase_sf"/>
</dbReference>
<dbReference type="EMBL" id="CP002606">
    <property type="protein sequence ID" value="AEA34501.1"/>
    <property type="molecule type" value="Genomic_DNA"/>
</dbReference>
<dbReference type="AlphaFoldDB" id="F2LU38"/>